<evidence type="ECO:0000313" key="3">
    <source>
        <dbReference type="Proteomes" id="UP001551584"/>
    </source>
</evidence>
<dbReference type="Pfam" id="PF21962">
    <property type="entry name" value="DUF6924"/>
    <property type="match status" value="1"/>
</dbReference>
<dbReference type="RefSeq" id="WP_280869377.1">
    <property type="nucleotide sequence ID" value="NZ_JBEZNA010000023.1"/>
</dbReference>
<comment type="caution">
    <text evidence="2">The sequence shown here is derived from an EMBL/GenBank/DDBJ whole genome shotgun (WGS) entry which is preliminary data.</text>
</comment>
<evidence type="ECO:0000313" key="2">
    <source>
        <dbReference type="EMBL" id="MEU9578151.1"/>
    </source>
</evidence>
<organism evidence="2 3">
    <name type="scientific">Streptomyces chilikensis</name>
    <dbReference type="NCBI Taxonomy" id="1194079"/>
    <lineage>
        <taxon>Bacteria</taxon>
        <taxon>Bacillati</taxon>
        <taxon>Actinomycetota</taxon>
        <taxon>Actinomycetes</taxon>
        <taxon>Kitasatosporales</taxon>
        <taxon>Streptomycetaceae</taxon>
        <taxon>Streptomyces</taxon>
    </lineage>
</organism>
<dbReference type="InterPro" id="IPR053832">
    <property type="entry name" value="DUF6924"/>
</dbReference>
<evidence type="ECO:0000259" key="1">
    <source>
        <dbReference type="Pfam" id="PF21962"/>
    </source>
</evidence>
<proteinExistence type="predicted"/>
<name>A0ABV3EPK6_9ACTN</name>
<sequence>MHALPAVTGLDPYATLVVRTDHRDPAAWQAVVSRLRDTADAPGGQPAVLLLDDPVWAGAGVEEVVAALRGDEDRGVVFLADAGTMRDPAHPLLAATLVTREECEDDEEYAAHVGFGAAFRVTPAAAHEVHADVAIGNLGFEEFAAWASDSADGVLGVSGERRAGPGTHPG</sequence>
<keyword evidence="3" id="KW-1185">Reference proteome</keyword>
<dbReference type="Proteomes" id="UP001551584">
    <property type="component" value="Unassembled WGS sequence"/>
</dbReference>
<gene>
    <name evidence="2" type="ORF">AB0D95_12920</name>
</gene>
<dbReference type="EMBL" id="JBEZNA010000023">
    <property type="protein sequence ID" value="MEU9578151.1"/>
    <property type="molecule type" value="Genomic_DNA"/>
</dbReference>
<accession>A0ABV3EPK6</accession>
<reference evidence="2 3" key="1">
    <citation type="submission" date="2024-06" db="EMBL/GenBank/DDBJ databases">
        <title>The Natural Products Discovery Center: Release of the First 8490 Sequenced Strains for Exploring Actinobacteria Biosynthetic Diversity.</title>
        <authorList>
            <person name="Kalkreuter E."/>
            <person name="Kautsar S.A."/>
            <person name="Yang D."/>
            <person name="Bader C.D."/>
            <person name="Teijaro C.N."/>
            <person name="Fluegel L."/>
            <person name="Davis C.M."/>
            <person name="Simpson J.R."/>
            <person name="Lauterbach L."/>
            <person name="Steele A.D."/>
            <person name="Gui C."/>
            <person name="Meng S."/>
            <person name="Li G."/>
            <person name="Viehrig K."/>
            <person name="Ye F."/>
            <person name="Su P."/>
            <person name="Kiefer A.F."/>
            <person name="Nichols A."/>
            <person name="Cepeda A.J."/>
            <person name="Yan W."/>
            <person name="Fan B."/>
            <person name="Jiang Y."/>
            <person name="Adhikari A."/>
            <person name="Zheng C.-J."/>
            <person name="Schuster L."/>
            <person name="Cowan T.M."/>
            <person name="Smanski M.J."/>
            <person name="Chevrette M.G."/>
            <person name="De Carvalho L.P.S."/>
            <person name="Shen B."/>
        </authorList>
    </citation>
    <scope>NUCLEOTIDE SEQUENCE [LARGE SCALE GENOMIC DNA]</scope>
    <source>
        <strain evidence="2 3">NPDC048117</strain>
    </source>
</reference>
<feature type="domain" description="DUF6924" evidence="1">
    <location>
        <begin position="15"/>
        <end position="154"/>
    </location>
</feature>
<protein>
    <recommendedName>
        <fullName evidence="1">DUF6924 domain-containing protein</fullName>
    </recommendedName>
</protein>